<keyword evidence="3" id="KW-0611">Plant defense</keyword>
<evidence type="ECO:0000259" key="4">
    <source>
        <dbReference type="Pfam" id="PF18052"/>
    </source>
</evidence>
<dbReference type="InterPro" id="IPR041118">
    <property type="entry name" value="Rx_N"/>
</dbReference>
<evidence type="ECO:0000313" key="5">
    <source>
        <dbReference type="EMBL" id="KAG6625408.1"/>
    </source>
</evidence>
<dbReference type="GO" id="GO:0000166">
    <property type="term" value="F:nucleotide binding"/>
    <property type="evidence" value="ECO:0007669"/>
    <property type="project" value="UniProtKB-KW"/>
</dbReference>
<comment type="caution">
    <text evidence="5">The sequence shown here is derived from an EMBL/GenBank/DDBJ whole genome shotgun (WGS) entry which is preliminary data.</text>
</comment>
<reference evidence="5" key="1">
    <citation type="submission" date="2020-12" db="EMBL/GenBank/DDBJ databases">
        <title>WGS assembly of Carya illinoinensis cv. Pawnee.</title>
        <authorList>
            <person name="Platts A."/>
            <person name="Shu S."/>
            <person name="Wright S."/>
            <person name="Barry K."/>
            <person name="Edger P."/>
            <person name="Pires J.C."/>
            <person name="Schmutz J."/>
        </authorList>
    </citation>
    <scope>NUCLEOTIDE SEQUENCE</scope>
    <source>
        <tissue evidence="5">Leaf</tissue>
    </source>
</reference>
<feature type="domain" description="Disease resistance N-terminal" evidence="4">
    <location>
        <begin position="54"/>
        <end position="145"/>
    </location>
</feature>
<keyword evidence="1" id="KW-0677">Repeat</keyword>
<keyword evidence="6" id="KW-1185">Reference proteome</keyword>
<name>A0A8T1N7H1_CARIL</name>
<keyword evidence="2" id="KW-0547">Nucleotide-binding</keyword>
<organism evidence="5 6">
    <name type="scientific">Carya illinoinensis</name>
    <name type="common">Pecan</name>
    <dbReference type="NCBI Taxonomy" id="32201"/>
    <lineage>
        <taxon>Eukaryota</taxon>
        <taxon>Viridiplantae</taxon>
        <taxon>Streptophyta</taxon>
        <taxon>Embryophyta</taxon>
        <taxon>Tracheophyta</taxon>
        <taxon>Spermatophyta</taxon>
        <taxon>Magnoliopsida</taxon>
        <taxon>eudicotyledons</taxon>
        <taxon>Gunneridae</taxon>
        <taxon>Pentapetalae</taxon>
        <taxon>rosids</taxon>
        <taxon>fabids</taxon>
        <taxon>Fagales</taxon>
        <taxon>Juglandaceae</taxon>
        <taxon>Carya</taxon>
    </lineage>
</organism>
<dbReference type="AlphaFoldDB" id="A0A8T1N7H1"/>
<proteinExistence type="predicted"/>
<sequence>MHRYISQQVVGSNSARCSKLLGDSCHSQVISAHFLVSILFPKGKMVLTEVFLAASLSVLFERLASREFLDFAACRGGLRKRLDKWKKKLLEIQKVLGDAHDKQYTNREVKKWLEDVEDLAYDVEDILDELATEANLQRNLIGGGRRASTSTFCTSLGAYNVVWSDEDIPPQQHTDDVSEHRCNRYVKNVRGSTESLPEVIITFFDFKIDTRFFAGK</sequence>
<accession>A0A8T1N7H1</accession>
<dbReference type="Pfam" id="PF18052">
    <property type="entry name" value="Rx_N"/>
    <property type="match status" value="1"/>
</dbReference>
<evidence type="ECO:0000256" key="2">
    <source>
        <dbReference type="ARBA" id="ARBA00022741"/>
    </source>
</evidence>
<evidence type="ECO:0000256" key="3">
    <source>
        <dbReference type="ARBA" id="ARBA00022821"/>
    </source>
</evidence>
<evidence type="ECO:0000256" key="1">
    <source>
        <dbReference type="ARBA" id="ARBA00022737"/>
    </source>
</evidence>
<dbReference type="EMBL" id="CM031824">
    <property type="protein sequence ID" value="KAG6625408.1"/>
    <property type="molecule type" value="Genomic_DNA"/>
</dbReference>
<protein>
    <recommendedName>
        <fullName evidence="4">Disease resistance N-terminal domain-containing protein</fullName>
    </recommendedName>
</protein>
<dbReference type="GO" id="GO:0006952">
    <property type="term" value="P:defense response"/>
    <property type="evidence" value="ECO:0007669"/>
    <property type="project" value="UniProtKB-KW"/>
</dbReference>
<gene>
    <name evidence="5" type="ORF">CIPAW_16G094500</name>
</gene>
<evidence type="ECO:0000313" key="6">
    <source>
        <dbReference type="Proteomes" id="UP000811609"/>
    </source>
</evidence>
<dbReference type="Proteomes" id="UP000811609">
    <property type="component" value="Chromosome 16"/>
</dbReference>